<keyword evidence="7" id="KW-0406">Ion transport</keyword>
<comment type="subunit">
    <text evidence="2">Homotrimer.</text>
</comment>
<comment type="subcellular location">
    <subcellularLocation>
        <location evidence="1">Cell outer membrane</location>
        <topology evidence="1">Multi-pass membrane protein</topology>
    </subcellularLocation>
</comment>
<evidence type="ECO:0000256" key="4">
    <source>
        <dbReference type="ARBA" id="ARBA00022452"/>
    </source>
</evidence>
<protein>
    <submittedName>
        <fullName evidence="13">Porin</fullName>
    </submittedName>
</protein>
<evidence type="ECO:0000256" key="6">
    <source>
        <dbReference type="ARBA" id="ARBA00022729"/>
    </source>
</evidence>
<dbReference type="CDD" id="cd00342">
    <property type="entry name" value="gram_neg_porins"/>
    <property type="match status" value="1"/>
</dbReference>
<organism evidence="13 14">
    <name type="scientific">Variovorax boronicumulans</name>
    <dbReference type="NCBI Taxonomy" id="436515"/>
    <lineage>
        <taxon>Bacteria</taxon>
        <taxon>Pseudomonadati</taxon>
        <taxon>Pseudomonadota</taxon>
        <taxon>Betaproteobacteria</taxon>
        <taxon>Burkholderiales</taxon>
        <taxon>Comamonadaceae</taxon>
        <taxon>Variovorax</taxon>
    </lineage>
</organism>
<evidence type="ECO:0000256" key="9">
    <source>
        <dbReference type="ARBA" id="ARBA00023136"/>
    </source>
</evidence>
<evidence type="ECO:0000256" key="11">
    <source>
        <dbReference type="SAM" id="SignalP"/>
    </source>
</evidence>
<sequence length="425" mass="44737">MKRHPLGLALLALAGAASAQSSVTLFGVMDAGVSHFETVSEYRPAFDPRRPAAALLAAGVPRVTQSQTTLSRGGYRGSSLGFRGTEDLGGGLAASFWLESNISNDDGKTGLASFAKRSTLSLSGGFGELRLGRDYTPIFRNDSLADPFAVQGAGLSVIARVNSASSTLLGGAPAGVAAGDNYARASNSIGYFLPPDLGGFHGQLQYALPENVRYSPDVTPTNARGRYLGGRFGYAKGPLNVALAFGEDNKDRLPSGAAARPPVDAGGEDRLKTLSLSATYDFGPVKLLGELSQLRHRRAQAQPWMQDRTDKYNGYLVGATVPVGPGLVRASFGRVSYKPGATGLPGDTAQGASASQWALGYVHHLSRRTALYATFARVRIRDGQNDKAIGAVTSASDTPYPGYLATSGWRPRSATGYDFGIRHIF</sequence>
<feature type="chain" id="PRO_5012558088" evidence="11">
    <location>
        <begin position="20"/>
        <end position="425"/>
    </location>
</feature>
<name>A0A250DUD4_9BURK</name>
<accession>A0A250DUD4</accession>
<dbReference type="GO" id="GO:0009279">
    <property type="term" value="C:cell outer membrane"/>
    <property type="evidence" value="ECO:0007669"/>
    <property type="project" value="UniProtKB-SubCell"/>
</dbReference>
<dbReference type="PRINTS" id="PR00184">
    <property type="entry name" value="NEISSPPORIN"/>
</dbReference>
<dbReference type="Proteomes" id="UP000217154">
    <property type="component" value="Chromosome"/>
</dbReference>
<feature type="signal peptide" evidence="11">
    <location>
        <begin position="1"/>
        <end position="19"/>
    </location>
</feature>
<dbReference type="InterPro" id="IPR002299">
    <property type="entry name" value="Porin_Neis"/>
</dbReference>
<evidence type="ECO:0000256" key="2">
    <source>
        <dbReference type="ARBA" id="ARBA00011233"/>
    </source>
</evidence>
<dbReference type="InterPro" id="IPR050298">
    <property type="entry name" value="Gram-neg_bact_OMP"/>
</dbReference>
<gene>
    <name evidence="13" type="ORF">CKY39_06770</name>
</gene>
<dbReference type="PANTHER" id="PTHR34501:SF9">
    <property type="entry name" value="MAJOR OUTER MEMBRANE PROTEIN P.IA"/>
    <property type="match status" value="1"/>
</dbReference>
<dbReference type="PANTHER" id="PTHR34501">
    <property type="entry name" value="PROTEIN YDDL-RELATED"/>
    <property type="match status" value="1"/>
</dbReference>
<dbReference type="KEGG" id="vbo:CKY39_06770"/>
<evidence type="ECO:0000259" key="12">
    <source>
        <dbReference type="Pfam" id="PF13609"/>
    </source>
</evidence>
<evidence type="ECO:0000313" key="13">
    <source>
        <dbReference type="EMBL" id="ATA57629.1"/>
    </source>
</evidence>
<evidence type="ECO:0000256" key="1">
    <source>
        <dbReference type="ARBA" id="ARBA00004571"/>
    </source>
</evidence>
<evidence type="ECO:0000256" key="5">
    <source>
        <dbReference type="ARBA" id="ARBA00022692"/>
    </source>
</evidence>
<dbReference type="SUPFAM" id="SSF56935">
    <property type="entry name" value="Porins"/>
    <property type="match status" value="1"/>
</dbReference>
<evidence type="ECO:0000256" key="3">
    <source>
        <dbReference type="ARBA" id="ARBA00022448"/>
    </source>
</evidence>
<evidence type="ECO:0000256" key="8">
    <source>
        <dbReference type="ARBA" id="ARBA00023114"/>
    </source>
</evidence>
<dbReference type="EMBL" id="CP023284">
    <property type="protein sequence ID" value="ATA57629.1"/>
    <property type="molecule type" value="Genomic_DNA"/>
</dbReference>
<evidence type="ECO:0000256" key="7">
    <source>
        <dbReference type="ARBA" id="ARBA00023065"/>
    </source>
</evidence>
<keyword evidence="6 11" id="KW-0732">Signal</keyword>
<feature type="domain" description="Porin" evidence="12">
    <location>
        <begin position="9"/>
        <end position="381"/>
    </location>
</feature>
<reference evidence="13 14" key="1">
    <citation type="submission" date="2017-09" db="EMBL/GenBank/DDBJ databases">
        <title>The diverse metabolic capabilities of V. boronicumulans make it an excellent choice for continued studies on novel biodegradation.</title>
        <authorList>
            <person name="Sun S."/>
        </authorList>
    </citation>
    <scope>NUCLEOTIDE SEQUENCE [LARGE SCALE GENOMIC DNA]</scope>
    <source>
        <strain evidence="13 14">J1</strain>
    </source>
</reference>
<dbReference type="InterPro" id="IPR033900">
    <property type="entry name" value="Gram_neg_porin_domain"/>
</dbReference>
<evidence type="ECO:0000313" key="14">
    <source>
        <dbReference type="Proteomes" id="UP000217154"/>
    </source>
</evidence>
<dbReference type="RefSeq" id="WP_095747467.1">
    <property type="nucleotide sequence ID" value="NZ_CP023284.1"/>
</dbReference>
<dbReference type="Gene3D" id="2.40.160.10">
    <property type="entry name" value="Porin"/>
    <property type="match status" value="1"/>
</dbReference>
<evidence type="ECO:0000256" key="10">
    <source>
        <dbReference type="ARBA" id="ARBA00023237"/>
    </source>
</evidence>
<keyword evidence="10" id="KW-0998">Cell outer membrane</keyword>
<dbReference type="AlphaFoldDB" id="A0A250DUD4"/>
<keyword evidence="9" id="KW-0472">Membrane</keyword>
<dbReference type="GO" id="GO:0006811">
    <property type="term" value="P:monoatomic ion transport"/>
    <property type="evidence" value="ECO:0007669"/>
    <property type="project" value="UniProtKB-KW"/>
</dbReference>
<keyword evidence="8" id="KW-0626">Porin</keyword>
<keyword evidence="5" id="KW-0812">Transmembrane</keyword>
<keyword evidence="3" id="KW-0813">Transport</keyword>
<dbReference type="GO" id="GO:0015288">
    <property type="term" value="F:porin activity"/>
    <property type="evidence" value="ECO:0007669"/>
    <property type="project" value="UniProtKB-KW"/>
</dbReference>
<keyword evidence="4" id="KW-1134">Transmembrane beta strand</keyword>
<dbReference type="GO" id="GO:0046930">
    <property type="term" value="C:pore complex"/>
    <property type="evidence" value="ECO:0007669"/>
    <property type="project" value="UniProtKB-KW"/>
</dbReference>
<proteinExistence type="predicted"/>
<dbReference type="InterPro" id="IPR023614">
    <property type="entry name" value="Porin_dom_sf"/>
</dbReference>
<dbReference type="Pfam" id="PF13609">
    <property type="entry name" value="Porin_4"/>
    <property type="match status" value="1"/>
</dbReference>